<evidence type="ECO:0000313" key="2">
    <source>
        <dbReference type="Proteomes" id="UP000051036"/>
    </source>
</evidence>
<name>A0A0R1U747_9LACO</name>
<organism evidence="1 2">
    <name type="scientific">Lactobacillus kalixensis DSM 16043</name>
    <dbReference type="NCBI Taxonomy" id="1423763"/>
    <lineage>
        <taxon>Bacteria</taxon>
        <taxon>Bacillati</taxon>
        <taxon>Bacillota</taxon>
        <taxon>Bacilli</taxon>
        <taxon>Lactobacillales</taxon>
        <taxon>Lactobacillaceae</taxon>
        <taxon>Lactobacillus</taxon>
    </lineage>
</organism>
<protein>
    <submittedName>
        <fullName evidence="1">Uncharacterized protein</fullName>
    </submittedName>
</protein>
<reference evidence="1 2" key="1">
    <citation type="journal article" date="2015" name="Genome Announc.">
        <title>Expanding the biotechnology potential of lactobacilli through comparative genomics of 213 strains and associated genera.</title>
        <authorList>
            <person name="Sun Z."/>
            <person name="Harris H.M."/>
            <person name="McCann A."/>
            <person name="Guo C."/>
            <person name="Argimon S."/>
            <person name="Zhang W."/>
            <person name="Yang X."/>
            <person name="Jeffery I.B."/>
            <person name="Cooney J.C."/>
            <person name="Kagawa T.F."/>
            <person name="Liu W."/>
            <person name="Song Y."/>
            <person name="Salvetti E."/>
            <person name="Wrobel A."/>
            <person name="Rasinkangas P."/>
            <person name="Parkhill J."/>
            <person name="Rea M.C."/>
            <person name="O'Sullivan O."/>
            <person name="Ritari J."/>
            <person name="Douillard F.P."/>
            <person name="Paul Ross R."/>
            <person name="Yang R."/>
            <person name="Briner A.E."/>
            <person name="Felis G.E."/>
            <person name="de Vos W.M."/>
            <person name="Barrangou R."/>
            <person name="Klaenhammer T.R."/>
            <person name="Caufield P.W."/>
            <person name="Cui Y."/>
            <person name="Zhang H."/>
            <person name="O'Toole P.W."/>
        </authorList>
    </citation>
    <scope>NUCLEOTIDE SEQUENCE [LARGE SCALE GENOMIC DNA]</scope>
    <source>
        <strain evidence="1 2">DSM 16043</strain>
    </source>
</reference>
<dbReference type="PATRIC" id="fig|1423763.3.peg.1154"/>
<dbReference type="AlphaFoldDB" id="A0A0R1U747"/>
<keyword evidence="2" id="KW-1185">Reference proteome</keyword>
<accession>A0A0R1U747</accession>
<dbReference type="OrthoDB" id="2302478at2"/>
<proteinExistence type="predicted"/>
<sequence length="99" mass="11306">MTDQEILNKIEERIKKSENWNIYHHLTDNLGHPALMLEENCSRSDHQGVSIDVFNGRAYVFLDNGTPAEPGRPFSVQKSRDIVALVDLLDIVRPYVKEG</sequence>
<dbReference type="STRING" id="1423763.FC46_GL001138"/>
<dbReference type="RefSeq" id="WP_057799565.1">
    <property type="nucleotide sequence ID" value="NZ_AZFM01000031.1"/>
</dbReference>
<dbReference type="Proteomes" id="UP000051036">
    <property type="component" value="Unassembled WGS sequence"/>
</dbReference>
<gene>
    <name evidence="1" type="ORF">FC46_GL001138</name>
</gene>
<dbReference type="EMBL" id="AZFM01000031">
    <property type="protein sequence ID" value="KRL89069.1"/>
    <property type="molecule type" value="Genomic_DNA"/>
</dbReference>
<comment type="caution">
    <text evidence="1">The sequence shown here is derived from an EMBL/GenBank/DDBJ whole genome shotgun (WGS) entry which is preliminary data.</text>
</comment>
<evidence type="ECO:0000313" key="1">
    <source>
        <dbReference type="EMBL" id="KRL89069.1"/>
    </source>
</evidence>